<dbReference type="InterPro" id="IPR007472">
    <property type="entry name" value="N-end_Aminoacyl_Trfase_C"/>
</dbReference>
<dbReference type="Pfam" id="PF04376">
    <property type="entry name" value="ATE_N"/>
    <property type="match status" value="1"/>
</dbReference>
<evidence type="ECO:0000256" key="3">
    <source>
        <dbReference type="ARBA" id="ARBA00023315"/>
    </source>
</evidence>
<feature type="domain" description="N-end rule aminoacyl transferase C-terminal" evidence="6">
    <location>
        <begin position="113"/>
        <end position="231"/>
    </location>
</feature>
<gene>
    <name evidence="4" type="primary">bpt</name>
    <name evidence="7" type="ORF">DFR40_0497</name>
</gene>
<evidence type="ECO:0000256" key="1">
    <source>
        <dbReference type="ARBA" id="ARBA00022490"/>
    </source>
</evidence>
<dbReference type="Proteomes" id="UP000270626">
    <property type="component" value="Unassembled WGS sequence"/>
</dbReference>
<feature type="domain" description="N-end aminoacyl transferase N-terminal" evidence="5">
    <location>
        <begin position="22"/>
        <end position="92"/>
    </location>
</feature>
<name>A0A495WMU5_9RHOO</name>
<dbReference type="PIRSF" id="PIRSF037208">
    <property type="entry name" value="ATE_pro_prd"/>
    <property type="match status" value="1"/>
</dbReference>
<dbReference type="GO" id="GO:0005737">
    <property type="term" value="C:cytoplasm"/>
    <property type="evidence" value="ECO:0007669"/>
    <property type="project" value="UniProtKB-SubCell"/>
</dbReference>
<dbReference type="Pfam" id="PF04377">
    <property type="entry name" value="ATE_C"/>
    <property type="match status" value="1"/>
</dbReference>
<dbReference type="SUPFAM" id="SSF55729">
    <property type="entry name" value="Acyl-CoA N-acyltransferases (Nat)"/>
    <property type="match status" value="1"/>
</dbReference>
<evidence type="ECO:0000313" key="8">
    <source>
        <dbReference type="Proteomes" id="UP000270626"/>
    </source>
</evidence>
<comment type="catalytic activity">
    <reaction evidence="4">
        <text>N-terminal L-glutamyl-[protein] + L-leucyl-tRNA(Leu) = N-terminal L-leucyl-L-glutamyl-[protein] + tRNA(Leu) + H(+)</text>
        <dbReference type="Rhea" id="RHEA:50412"/>
        <dbReference type="Rhea" id="RHEA-COMP:9613"/>
        <dbReference type="Rhea" id="RHEA-COMP:9622"/>
        <dbReference type="Rhea" id="RHEA-COMP:12664"/>
        <dbReference type="Rhea" id="RHEA-COMP:12668"/>
        <dbReference type="ChEBI" id="CHEBI:15378"/>
        <dbReference type="ChEBI" id="CHEBI:64721"/>
        <dbReference type="ChEBI" id="CHEBI:78442"/>
        <dbReference type="ChEBI" id="CHEBI:78494"/>
        <dbReference type="ChEBI" id="CHEBI:133041"/>
        <dbReference type="EC" id="2.3.2.29"/>
    </reaction>
</comment>
<evidence type="ECO:0000259" key="5">
    <source>
        <dbReference type="Pfam" id="PF04376"/>
    </source>
</evidence>
<proteinExistence type="inferred from homology"/>
<comment type="catalytic activity">
    <reaction evidence="4">
        <text>N-terminal L-aspartyl-[protein] + L-leucyl-tRNA(Leu) = N-terminal L-leucyl-L-aspartyl-[protein] + tRNA(Leu) + H(+)</text>
        <dbReference type="Rhea" id="RHEA:50420"/>
        <dbReference type="Rhea" id="RHEA-COMP:9613"/>
        <dbReference type="Rhea" id="RHEA-COMP:9622"/>
        <dbReference type="Rhea" id="RHEA-COMP:12669"/>
        <dbReference type="Rhea" id="RHEA-COMP:12674"/>
        <dbReference type="ChEBI" id="CHEBI:15378"/>
        <dbReference type="ChEBI" id="CHEBI:64720"/>
        <dbReference type="ChEBI" id="CHEBI:78442"/>
        <dbReference type="ChEBI" id="CHEBI:78494"/>
        <dbReference type="ChEBI" id="CHEBI:133042"/>
        <dbReference type="EC" id="2.3.2.29"/>
    </reaction>
</comment>
<dbReference type="GO" id="GO:0004057">
    <property type="term" value="F:arginyl-tRNA--protein transferase activity"/>
    <property type="evidence" value="ECO:0007669"/>
    <property type="project" value="InterPro"/>
</dbReference>
<dbReference type="EC" id="2.3.2.29" evidence="4"/>
<organism evidence="7 8">
    <name type="scientific">Azonexus fungiphilus</name>
    <dbReference type="NCBI Taxonomy" id="146940"/>
    <lineage>
        <taxon>Bacteria</taxon>
        <taxon>Pseudomonadati</taxon>
        <taxon>Pseudomonadota</taxon>
        <taxon>Betaproteobacteria</taxon>
        <taxon>Rhodocyclales</taxon>
        <taxon>Azonexaceae</taxon>
        <taxon>Azonexus</taxon>
    </lineage>
</organism>
<keyword evidence="3 4" id="KW-0012">Acyltransferase</keyword>
<accession>A0A495WMU5</accession>
<protein>
    <recommendedName>
        <fullName evidence="4">Aspartate/glutamate leucyltransferase</fullName>
        <ecNumber evidence="4">2.3.2.29</ecNumber>
    </recommendedName>
</protein>
<keyword evidence="2 4" id="KW-0808">Transferase</keyword>
<dbReference type="InterPro" id="IPR017138">
    <property type="entry name" value="Asp_Glu_LeuTrfase"/>
</dbReference>
<reference evidence="7 8" key="1">
    <citation type="submission" date="2018-10" db="EMBL/GenBank/DDBJ databases">
        <title>Genomic Encyclopedia of Type Strains, Phase IV (KMG-IV): sequencing the most valuable type-strain genomes for metagenomic binning, comparative biology and taxonomic classification.</title>
        <authorList>
            <person name="Goeker M."/>
        </authorList>
    </citation>
    <scope>NUCLEOTIDE SEQUENCE [LARGE SCALE GENOMIC DNA]</scope>
    <source>
        <strain evidence="7 8">DSM 23841</strain>
    </source>
</reference>
<dbReference type="PANTHER" id="PTHR21367:SF1">
    <property type="entry name" value="ARGINYL-TRNA--PROTEIN TRANSFERASE 1"/>
    <property type="match status" value="1"/>
</dbReference>
<dbReference type="InterPro" id="IPR007471">
    <property type="entry name" value="N-end_Aminoacyl_Trfase_N"/>
</dbReference>
<comment type="caution">
    <text evidence="7">The sequence shown here is derived from an EMBL/GenBank/DDBJ whole genome shotgun (WGS) entry which is preliminary data.</text>
</comment>
<comment type="similarity">
    <text evidence="4">Belongs to the R-transferase family. Bpt subfamily.</text>
</comment>
<dbReference type="NCBIfam" id="NF002341">
    <property type="entry name" value="PRK01305.1-1"/>
    <property type="match status" value="1"/>
</dbReference>
<keyword evidence="8" id="KW-1185">Reference proteome</keyword>
<evidence type="ECO:0000256" key="4">
    <source>
        <dbReference type="HAMAP-Rule" id="MF_00689"/>
    </source>
</evidence>
<dbReference type="EMBL" id="RBXP01000005">
    <property type="protein sequence ID" value="RKT61933.1"/>
    <property type="molecule type" value="Genomic_DNA"/>
</dbReference>
<dbReference type="InterPro" id="IPR016181">
    <property type="entry name" value="Acyl_CoA_acyltransferase"/>
</dbReference>
<evidence type="ECO:0000313" key="7">
    <source>
        <dbReference type="EMBL" id="RKT61933.1"/>
    </source>
</evidence>
<dbReference type="RefSeq" id="WP_121456907.1">
    <property type="nucleotide sequence ID" value="NZ_JAANMQ010000010.1"/>
</dbReference>
<dbReference type="GO" id="GO:0008914">
    <property type="term" value="F:leucyl-tRNA--protein transferase activity"/>
    <property type="evidence" value="ECO:0007669"/>
    <property type="project" value="UniProtKB-UniRule"/>
</dbReference>
<dbReference type="HAMAP" id="MF_00689">
    <property type="entry name" value="Bpt"/>
    <property type="match status" value="1"/>
</dbReference>
<dbReference type="NCBIfam" id="NF002346">
    <property type="entry name" value="PRK01305.2-3"/>
    <property type="match status" value="1"/>
</dbReference>
<keyword evidence="1 4" id="KW-0963">Cytoplasm</keyword>
<comment type="subcellular location">
    <subcellularLocation>
        <location evidence="4">Cytoplasm</location>
    </subcellularLocation>
</comment>
<dbReference type="GO" id="GO:0071596">
    <property type="term" value="P:ubiquitin-dependent protein catabolic process via the N-end rule pathway"/>
    <property type="evidence" value="ECO:0007669"/>
    <property type="project" value="InterPro"/>
</dbReference>
<dbReference type="OrthoDB" id="9782022at2"/>
<evidence type="ECO:0000259" key="6">
    <source>
        <dbReference type="Pfam" id="PF04377"/>
    </source>
</evidence>
<dbReference type="InterPro" id="IPR030700">
    <property type="entry name" value="N-end_Aminoacyl_Trfase"/>
</dbReference>
<dbReference type="NCBIfam" id="NF002342">
    <property type="entry name" value="PRK01305.1-3"/>
    <property type="match status" value="1"/>
</dbReference>
<dbReference type="AlphaFoldDB" id="A0A495WMU5"/>
<comment type="function">
    <text evidence="4">Functions in the N-end rule pathway of protein degradation where it conjugates Leu from its aminoacyl-tRNA to the N-termini of proteins containing an N-terminal aspartate or glutamate.</text>
</comment>
<dbReference type="PANTHER" id="PTHR21367">
    <property type="entry name" value="ARGININE-TRNA-PROTEIN TRANSFERASE 1"/>
    <property type="match status" value="1"/>
</dbReference>
<sequence length="242" mass="27559">MALPDDAELPFSLLQFYATSPYPCSYLDDREARSQVATPAHLIDSEIYGSLVRAGFRRSGIFTYRPHCDHCRACVPVRLPAAELQPNRSQRRAWKHHAGLLARELPLHFDPAHFALYVRYQRSRHPGGGMDEDSHDQYAQFLLQSHVDTRLIEFSENGTVRMVSVIDVLDDGLSSVYTFFDPDVAGASYGVYNILWQARQCAALGLPYLYLGYWIAESPKMAYKTNFRPIETGRDGIWTRLP</sequence>
<evidence type="ECO:0000256" key="2">
    <source>
        <dbReference type="ARBA" id="ARBA00022679"/>
    </source>
</evidence>